<evidence type="ECO:0000256" key="1">
    <source>
        <dbReference type="SAM" id="MobiDB-lite"/>
    </source>
</evidence>
<gene>
    <name evidence="2" type="ORF">XDN619_LOCUS12242</name>
</gene>
<dbReference type="AlphaFoldDB" id="A0A816R4J5"/>
<evidence type="ECO:0000313" key="3">
    <source>
        <dbReference type="Proteomes" id="UP000663887"/>
    </source>
</evidence>
<reference evidence="2" key="1">
    <citation type="submission" date="2021-02" db="EMBL/GenBank/DDBJ databases">
        <authorList>
            <person name="Nowell W R."/>
        </authorList>
    </citation>
    <scope>NUCLEOTIDE SEQUENCE</scope>
</reference>
<name>A0A816R4J5_9BILA</name>
<dbReference type="EMBL" id="CAJNRG010004798">
    <property type="protein sequence ID" value="CAF2069471.1"/>
    <property type="molecule type" value="Genomic_DNA"/>
</dbReference>
<sequence length="192" mass="22533">MGGNSSHHNNNYDDMGERHGRTHEKQKTQCYKCGGSGRITDERECNRCERHGKTWSEYSSGCSCNGYGRRTTTKACEECFAKEITKELLIEPTAPRTYQRWHGQDILDPEEFYRDQVFLPLLRELKVNIEKRLSIFNPIGIQILIRLRPEHITSTSCSIAELYKKLTDNFFDRLPQPLLMDERFTYQVRSYL</sequence>
<protein>
    <submittedName>
        <fullName evidence="2">Uncharacterized protein</fullName>
    </submittedName>
</protein>
<comment type="caution">
    <text evidence="2">The sequence shown here is derived from an EMBL/GenBank/DDBJ whole genome shotgun (WGS) entry which is preliminary data.</text>
</comment>
<proteinExistence type="predicted"/>
<accession>A0A816R4J5</accession>
<dbReference type="Proteomes" id="UP000663887">
    <property type="component" value="Unassembled WGS sequence"/>
</dbReference>
<feature type="region of interest" description="Disordered" evidence="1">
    <location>
        <begin position="1"/>
        <end position="23"/>
    </location>
</feature>
<organism evidence="2 3">
    <name type="scientific">Rotaria magnacalcarata</name>
    <dbReference type="NCBI Taxonomy" id="392030"/>
    <lineage>
        <taxon>Eukaryota</taxon>
        <taxon>Metazoa</taxon>
        <taxon>Spiralia</taxon>
        <taxon>Gnathifera</taxon>
        <taxon>Rotifera</taxon>
        <taxon>Eurotatoria</taxon>
        <taxon>Bdelloidea</taxon>
        <taxon>Philodinida</taxon>
        <taxon>Philodinidae</taxon>
        <taxon>Rotaria</taxon>
    </lineage>
</organism>
<evidence type="ECO:0000313" key="2">
    <source>
        <dbReference type="EMBL" id="CAF2069471.1"/>
    </source>
</evidence>